<dbReference type="GO" id="GO:0005829">
    <property type="term" value="C:cytosol"/>
    <property type="evidence" value="ECO:0007669"/>
    <property type="project" value="TreeGrafter"/>
</dbReference>
<keyword evidence="9 12" id="KW-0067">ATP-binding</keyword>
<dbReference type="Proteomes" id="UP000251993">
    <property type="component" value="Chromosome"/>
</dbReference>
<dbReference type="PANTHER" id="PTHR10890:SF3">
    <property type="entry name" value="CYSTEINE--TRNA LIGASE, CYTOPLASMIC"/>
    <property type="match status" value="1"/>
</dbReference>
<dbReference type="NCBIfam" id="TIGR00435">
    <property type="entry name" value="cysS"/>
    <property type="match status" value="1"/>
</dbReference>
<dbReference type="Pfam" id="PF01406">
    <property type="entry name" value="tRNA-synt_1e"/>
    <property type="match status" value="1"/>
</dbReference>
<dbReference type="OrthoDB" id="9815130at2"/>
<dbReference type="InterPro" id="IPR015273">
    <property type="entry name" value="Cys-tRNA-synt_Ia_DALR"/>
</dbReference>
<protein>
    <recommendedName>
        <fullName evidence="12">Cysteine--tRNA ligase</fullName>
        <ecNumber evidence="12">6.1.1.16</ecNumber>
    </recommendedName>
    <alternativeName>
        <fullName evidence="12">Cysteinyl-tRNA synthetase</fullName>
        <shortName evidence="12">CysRS</shortName>
    </alternativeName>
</protein>
<evidence type="ECO:0000256" key="8">
    <source>
        <dbReference type="ARBA" id="ARBA00022833"/>
    </source>
</evidence>
<accession>A0A344TLK5</accession>
<feature type="binding site" evidence="12">
    <location>
        <position position="252"/>
    </location>
    <ligand>
        <name>Zn(2+)</name>
        <dbReference type="ChEBI" id="CHEBI:29105"/>
    </ligand>
</feature>
<evidence type="ECO:0000256" key="1">
    <source>
        <dbReference type="ARBA" id="ARBA00004496"/>
    </source>
</evidence>
<evidence type="ECO:0000256" key="3">
    <source>
        <dbReference type="ARBA" id="ARBA00011245"/>
    </source>
</evidence>
<dbReference type="SUPFAM" id="SSF52374">
    <property type="entry name" value="Nucleotidylyl transferase"/>
    <property type="match status" value="1"/>
</dbReference>
<keyword evidence="11 12" id="KW-0030">Aminoacyl-tRNA synthetase</keyword>
<dbReference type="AlphaFoldDB" id="A0A344TLK5"/>
<sequence length="511" mass="58234">MTQPLKIYNSLARQKELFQPLSPPHVGLYVCGPTVYNYVHLGNVRTFLTFDILFRYLTHIGYKVRYVRNITDVGHLVGDGDEGEDKIGRMAKLEKLEPMEIVQRYTNDFHQVLEQLNFRTPSIEPTATGHLIEQIEAVKDLIDKGLAYESNGSVYFDINQYNANGNNYGKLSGRVLEDLLTETRELEGTSEKRNPLDFAIWKKAAPEHIMQWESPWGKGFPGWHLECTCMSTKYLGKQFDIHGGGMDLKFPHHECEIAQGTGLNGTEPVRYWMHSNMLTVNGQKMSKSLGNSFLPVELFSGNHPLLEQAYSPMTSRFFMLQSQYRSTLDFSNDALKGSQKAYKRIINGLKAIKALTYIPAEVESSSNEAGLKVSTPGVTIDEKKVVDIQKTVQAFYDAMNDDLNTAVAIAQLFNLLKYVNMIYLNQLNPAALGEEGFALLKEKYITFTEEILGLKEEITESNAVLSGMLDLYREYKSAQQYDKVDQIRSYFKAQNLVIRDMKHRIDWAYEE</sequence>
<dbReference type="GO" id="GO:0004817">
    <property type="term" value="F:cysteine-tRNA ligase activity"/>
    <property type="evidence" value="ECO:0007669"/>
    <property type="project" value="UniProtKB-UniRule"/>
</dbReference>
<evidence type="ECO:0000256" key="9">
    <source>
        <dbReference type="ARBA" id="ARBA00022840"/>
    </source>
</evidence>
<evidence type="ECO:0000256" key="7">
    <source>
        <dbReference type="ARBA" id="ARBA00022741"/>
    </source>
</evidence>
<keyword evidence="8 12" id="KW-0862">Zinc</keyword>
<feature type="short sequence motif" description="'HIGH' region" evidence="12">
    <location>
        <begin position="33"/>
        <end position="43"/>
    </location>
</feature>
<dbReference type="InterPro" id="IPR009080">
    <property type="entry name" value="tRNAsynth_Ia_anticodon-bd"/>
</dbReference>
<dbReference type="SMART" id="SM00840">
    <property type="entry name" value="DALR_2"/>
    <property type="match status" value="1"/>
</dbReference>
<feature type="short sequence motif" description="'KMSKS' region" evidence="12">
    <location>
        <begin position="284"/>
        <end position="288"/>
    </location>
</feature>
<dbReference type="Gene3D" id="1.20.120.1910">
    <property type="entry name" value="Cysteine-tRNA ligase, C-terminal anti-codon recognition domain"/>
    <property type="match status" value="1"/>
</dbReference>
<dbReference type="HAMAP" id="MF_00041">
    <property type="entry name" value="Cys_tRNA_synth"/>
    <property type="match status" value="1"/>
</dbReference>
<comment type="subcellular location">
    <subcellularLocation>
        <location evidence="1 12">Cytoplasm</location>
    </subcellularLocation>
</comment>
<dbReference type="SUPFAM" id="SSF47323">
    <property type="entry name" value="Anticodon-binding domain of a subclass of class I aminoacyl-tRNA synthetases"/>
    <property type="match status" value="1"/>
</dbReference>
<evidence type="ECO:0000256" key="4">
    <source>
        <dbReference type="ARBA" id="ARBA00022490"/>
    </source>
</evidence>
<evidence type="ECO:0000256" key="10">
    <source>
        <dbReference type="ARBA" id="ARBA00022917"/>
    </source>
</evidence>
<evidence type="ECO:0000256" key="2">
    <source>
        <dbReference type="ARBA" id="ARBA00005594"/>
    </source>
</evidence>
<evidence type="ECO:0000256" key="12">
    <source>
        <dbReference type="HAMAP-Rule" id="MF_00041"/>
    </source>
</evidence>
<comment type="catalytic activity">
    <reaction evidence="12">
        <text>tRNA(Cys) + L-cysteine + ATP = L-cysteinyl-tRNA(Cys) + AMP + diphosphate</text>
        <dbReference type="Rhea" id="RHEA:17773"/>
        <dbReference type="Rhea" id="RHEA-COMP:9661"/>
        <dbReference type="Rhea" id="RHEA-COMP:9679"/>
        <dbReference type="ChEBI" id="CHEBI:30616"/>
        <dbReference type="ChEBI" id="CHEBI:33019"/>
        <dbReference type="ChEBI" id="CHEBI:35235"/>
        <dbReference type="ChEBI" id="CHEBI:78442"/>
        <dbReference type="ChEBI" id="CHEBI:78517"/>
        <dbReference type="ChEBI" id="CHEBI:456215"/>
        <dbReference type="EC" id="6.1.1.16"/>
    </reaction>
</comment>
<keyword evidence="10 12" id="KW-0648">Protein biosynthesis</keyword>
<comment type="cofactor">
    <cofactor evidence="12">
        <name>Zn(2+)</name>
        <dbReference type="ChEBI" id="CHEBI:29105"/>
    </cofactor>
    <text evidence="12">Binds 1 zinc ion per subunit.</text>
</comment>
<keyword evidence="4 12" id="KW-0963">Cytoplasm</keyword>
<dbReference type="InterPro" id="IPR015803">
    <property type="entry name" value="Cys-tRNA-ligase"/>
</dbReference>
<keyword evidence="6 12" id="KW-0479">Metal-binding</keyword>
<feature type="binding site" evidence="12">
    <location>
        <position position="31"/>
    </location>
    <ligand>
        <name>Zn(2+)</name>
        <dbReference type="ChEBI" id="CHEBI:29105"/>
    </ligand>
</feature>
<dbReference type="RefSeq" id="WP_114068297.1">
    <property type="nucleotide sequence ID" value="NZ_CP030850.1"/>
</dbReference>
<feature type="binding site" evidence="12">
    <location>
        <position position="256"/>
    </location>
    <ligand>
        <name>Zn(2+)</name>
        <dbReference type="ChEBI" id="CHEBI:29105"/>
    </ligand>
</feature>
<comment type="subunit">
    <text evidence="3 12">Monomer.</text>
</comment>
<dbReference type="Pfam" id="PF09190">
    <property type="entry name" value="DALR_2"/>
    <property type="match status" value="1"/>
</dbReference>
<keyword evidence="5 12" id="KW-0436">Ligase</keyword>
<dbReference type="EMBL" id="CP030850">
    <property type="protein sequence ID" value="AXE19526.1"/>
    <property type="molecule type" value="Genomic_DNA"/>
</dbReference>
<feature type="binding site" evidence="12">
    <location>
        <position position="287"/>
    </location>
    <ligand>
        <name>ATP</name>
        <dbReference type="ChEBI" id="CHEBI:30616"/>
    </ligand>
</feature>
<dbReference type="KEGG" id="run:DR864_18170"/>
<dbReference type="InterPro" id="IPR024909">
    <property type="entry name" value="Cys-tRNA/MSH_ligase"/>
</dbReference>
<gene>
    <name evidence="12" type="primary">cysS</name>
    <name evidence="14" type="ORF">DR864_18170</name>
</gene>
<keyword evidence="7 12" id="KW-0547">Nucleotide-binding</keyword>
<evidence type="ECO:0000256" key="6">
    <source>
        <dbReference type="ARBA" id="ARBA00022723"/>
    </source>
</evidence>
<evidence type="ECO:0000259" key="13">
    <source>
        <dbReference type="SMART" id="SM00840"/>
    </source>
</evidence>
<comment type="similarity">
    <text evidence="2 12">Belongs to the class-I aminoacyl-tRNA synthetase family.</text>
</comment>
<dbReference type="GO" id="GO:0006423">
    <property type="term" value="P:cysteinyl-tRNA aminoacylation"/>
    <property type="evidence" value="ECO:0007669"/>
    <property type="project" value="UniProtKB-UniRule"/>
</dbReference>
<dbReference type="Gene3D" id="3.40.50.620">
    <property type="entry name" value="HUPs"/>
    <property type="match status" value="1"/>
</dbReference>
<dbReference type="EC" id="6.1.1.16" evidence="12"/>
<dbReference type="PANTHER" id="PTHR10890">
    <property type="entry name" value="CYSTEINYL-TRNA SYNTHETASE"/>
    <property type="match status" value="1"/>
</dbReference>
<evidence type="ECO:0000313" key="14">
    <source>
        <dbReference type="EMBL" id="AXE19526.1"/>
    </source>
</evidence>
<evidence type="ECO:0000313" key="15">
    <source>
        <dbReference type="Proteomes" id="UP000251993"/>
    </source>
</evidence>
<keyword evidence="15" id="KW-1185">Reference proteome</keyword>
<dbReference type="GO" id="GO:0008270">
    <property type="term" value="F:zinc ion binding"/>
    <property type="evidence" value="ECO:0007669"/>
    <property type="project" value="UniProtKB-UniRule"/>
</dbReference>
<organism evidence="14 15">
    <name type="scientific">Runella rosea</name>
    <dbReference type="NCBI Taxonomy" id="2259595"/>
    <lineage>
        <taxon>Bacteria</taxon>
        <taxon>Pseudomonadati</taxon>
        <taxon>Bacteroidota</taxon>
        <taxon>Cytophagia</taxon>
        <taxon>Cytophagales</taxon>
        <taxon>Spirosomataceae</taxon>
        <taxon>Runella</taxon>
    </lineage>
</organism>
<dbReference type="InterPro" id="IPR014729">
    <property type="entry name" value="Rossmann-like_a/b/a_fold"/>
</dbReference>
<dbReference type="InterPro" id="IPR032678">
    <property type="entry name" value="tRNA-synt_1_cat_dom"/>
</dbReference>
<evidence type="ECO:0000256" key="5">
    <source>
        <dbReference type="ARBA" id="ARBA00022598"/>
    </source>
</evidence>
<dbReference type="CDD" id="cd00672">
    <property type="entry name" value="CysRS_core"/>
    <property type="match status" value="1"/>
</dbReference>
<dbReference type="PRINTS" id="PR00983">
    <property type="entry name" value="TRNASYNTHCYS"/>
</dbReference>
<proteinExistence type="inferred from homology"/>
<feature type="domain" description="Cysteinyl-tRNA synthetase class Ia DALR" evidence="13">
    <location>
        <begin position="394"/>
        <end position="463"/>
    </location>
</feature>
<reference evidence="14 15" key="1">
    <citation type="submission" date="2018-07" db="EMBL/GenBank/DDBJ databases">
        <title>Genome sequencing of Runella.</title>
        <authorList>
            <person name="Baek M.-G."/>
            <person name="Yi H."/>
        </authorList>
    </citation>
    <scope>NUCLEOTIDE SEQUENCE [LARGE SCALE GENOMIC DNA]</scope>
    <source>
        <strain evidence="14 15">HYN0085</strain>
    </source>
</reference>
<name>A0A344TLK5_9BACT</name>
<evidence type="ECO:0000256" key="11">
    <source>
        <dbReference type="ARBA" id="ARBA00023146"/>
    </source>
</evidence>
<feature type="binding site" evidence="12">
    <location>
        <position position="227"/>
    </location>
    <ligand>
        <name>Zn(2+)</name>
        <dbReference type="ChEBI" id="CHEBI:29105"/>
    </ligand>
</feature>
<dbReference type="GO" id="GO:0005524">
    <property type="term" value="F:ATP binding"/>
    <property type="evidence" value="ECO:0007669"/>
    <property type="project" value="UniProtKB-UniRule"/>
</dbReference>